<dbReference type="Proteomes" id="UP000001542">
    <property type="component" value="Unassembled WGS sequence"/>
</dbReference>
<dbReference type="Gene3D" id="1.25.40.10">
    <property type="entry name" value="Tetratricopeptide repeat domain"/>
    <property type="match status" value="2"/>
</dbReference>
<dbReference type="PROSITE" id="PS50005">
    <property type="entry name" value="TPR"/>
    <property type="match status" value="1"/>
</dbReference>
<dbReference type="OMA" id="HSAFTHA"/>
<evidence type="ECO:0000313" key="2">
    <source>
        <dbReference type="EMBL" id="EAX97084.1"/>
    </source>
</evidence>
<name>A2FDD3_TRIV3</name>
<dbReference type="SMR" id="A2FDD3"/>
<dbReference type="InterPro" id="IPR011990">
    <property type="entry name" value="TPR-like_helical_dom_sf"/>
</dbReference>
<sequence length="195" mass="22329">MRHGELRLQRNDVVKAHSAFTHAHTLNAAIDSFSAIVQCDCLLKNWEEAESFAAAAVKKFKPDSYAGNMAITLYGLAKRGTDPKKANEILRRCLGKDSQNIEALSALIEMHVKENELDQAETLLQKHRTTKNLFFFNYKMAEIYSVKRDYQTAMDYAQKALQIEPNNERAMDLLEQLEGVLRDNDEEFEEDDIDL</sequence>
<dbReference type="EMBL" id="DS113730">
    <property type="protein sequence ID" value="EAX97084.1"/>
    <property type="molecule type" value="Genomic_DNA"/>
</dbReference>
<keyword evidence="3" id="KW-1185">Reference proteome</keyword>
<dbReference type="Pfam" id="PF14559">
    <property type="entry name" value="TPR_19"/>
    <property type="match status" value="1"/>
</dbReference>
<dbReference type="InParanoid" id="A2FDD3"/>
<accession>A2FDD3</accession>
<dbReference type="STRING" id="5722.A2FDD3"/>
<reference evidence="2" key="1">
    <citation type="submission" date="2006-10" db="EMBL/GenBank/DDBJ databases">
        <authorList>
            <person name="Amadeo P."/>
            <person name="Zhao Q."/>
            <person name="Wortman J."/>
            <person name="Fraser-Liggett C."/>
            <person name="Carlton J."/>
        </authorList>
    </citation>
    <scope>NUCLEOTIDE SEQUENCE</scope>
    <source>
        <strain evidence="2">G3</strain>
    </source>
</reference>
<dbReference type="VEuPathDB" id="TrichDB:TVAGG3_0525950"/>
<dbReference type="VEuPathDB" id="TrichDB:TVAG_086230"/>
<reference evidence="2" key="2">
    <citation type="journal article" date="2007" name="Science">
        <title>Draft genome sequence of the sexually transmitted pathogen Trichomonas vaginalis.</title>
        <authorList>
            <person name="Carlton J.M."/>
            <person name="Hirt R.P."/>
            <person name="Silva J.C."/>
            <person name="Delcher A.L."/>
            <person name="Schatz M."/>
            <person name="Zhao Q."/>
            <person name="Wortman J.R."/>
            <person name="Bidwell S.L."/>
            <person name="Alsmark U.C.M."/>
            <person name="Besteiro S."/>
            <person name="Sicheritz-Ponten T."/>
            <person name="Noel C.J."/>
            <person name="Dacks J.B."/>
            <person name="Foster P.G."/>
            <person name="Simillion C."/>
            <person name="Van de Peer Y."/>
            <person name="Miranda-Saavedra D."/>
            <person name="Barton G.J."/>
            <person name="Westrop G.D."/>
            <person name="Mueller S."/>
            <person name="Dessi D."/>
            <person name="Fiori P.L."/>
            <person name="Ren Q."/>
            <person name="Paulsen I."/>
            <person name="Zhang H."/>
            <person name="Bastida-Corcuera F.D."/>
            <person name="Simoes-Barbosa A."/>
            <person name="Brown M.T."/>
            <person name="Hayes R.D."/>
            <person name="Mukherjee M."/>
            <person name="Okumura C.Y."/>
            <person name="Schneider R."/>
            <person name="Smith A.J."/>
            <person name="Vanacova S."/>
            <person name="Villalvazo M."/>
            <person name="Haas B.J."/>
            <person name="Pertea M."/>
            <person name="Feldblyum T.V."/>
            <person name="Utterback T.R."/>
            <person name="Shu C.L."/>
            <person name="Osoegawa K."/>
            <person name="de Jong P.J."/>
            <person name="Hrdy I."/>
            <person name="Horvathova L."/>
            <person name="Zubacova Z."/>
            <person name="Dolezal P."/>
            <person name="Malik S.B."/>
            <person name="Logsdon J.M. Jr."/>
            <person name="Henze K."/>
            <person name="Gupta A."/>
            <person name="Wang C.C."/>
            <person name="Dunne R.L."/>
            <person name="Upcroft J.A."/>
            <person name="Upcroft P."/>
            <person name="White O."/>
            <person name="Salzberg S.L."/>
            <person name="Tang P."/>
            <person name="Chiu C.-H."/>
            <person name="Lee Y.-S."/>
            <person name="Embley T.M."/>
            <person name="Coombs G.H."/>
            <person name="Mottram J.C."/>
            <person name="Tachezy J."/>
            <person name="Fraser-Liggett C.M."/>
            <person name="Johnson P.J."/>
        </authorList>
    </citation>
    <scope>NUCLEOTIDE SEQUENCE [LARGE SCALE GENOMIC DNA]</scope>
    <source>
        <strain evidence="2">G3</strain>
    </source>
</reference>
<gene>
    <name evidence="2" type="ORF">TVAG_086230</name>
</gene>
<proteinExistence type="predicted"/>
<dbReference type="InterPro" id="IPR019734">
    <property type="entry name" value="TPR_rpt"/>
</dbReference>
<dbReference type="SUPFAM" id="SSF48452">
    <property type="entry name" value="TPR-like"/>
    <property type="match status" value="1"/>
</dbReference>
<feature type="repeat" description="TPR" evidence="1">
    <location>
        <begin position="134"/>
        <end position="167"/>
    </location>
</feature>
<organism evidence="2 3">
    <name type="scientific">Trichomonas vaginalis (strain ATCC PRA-98 / G3)</name>
    <dbReference type="NCBI Taxonomy" id="412133"/>
    <lineage>
        <taxon>Eukaryota</taxon>
        <taxon>Metamonada</taxon>
        <taxon>Parabasalia</taxon>
        <taxon>Trichomonadida</taxon>
        <taxon>Trichomonadidae</taxon>
        <taxon>Trichomonas</taxon>
    </lineage>
</organism>
<protein>
    <submittedName>
        <fullName evidence="2">Uncharacterized protein</fullName>
    </submittedName>
</protein>
<dbReference type="AlphaFoldDB" id="A2FDD3"/>
<dbReference type="OrthoDB" id="308440at2759"/>
<evidence type="ECO:0000313" key="3">
    <source>
        <dbReference type="Proteomes" id="UP000001542"/>
    </source>
</evidence>
<dbReference type="KEGG" id="tva:4754862"/>
<keyword evidence="1" id="KW-0802">TPR repeat</keyword>
<evidence type="ECO:0000256" key="1">
    <source>
        <dbReference type="PROSITE-ProRule" id="PRU00339"/>
    </source>
</evidence>
<dbReference type="RefSeq" id="XP_001310014.1">
    <property type="nucleotide sequence ID" value="XM_001310013.1"/>
</dbReference>